<evidence type="ECO:0000313" key="3">
    <source>
        <dbReference type="Proteomes" id="UP000708208"/>
    </source>
</evidence>
<evidence type="ECO:0000313" key="2">
    <source>
        <dbReference type="EMBL" id="CAG7823461.1"/>
    </source>
</evidence>
<keyword evidence="3" id="KW-1185">Reference proteome</keyword>
<evidence type="ECO:0000256" key="1">
    <source>
        <dbReference type="SAM" id="MobiDB-lite"/>
    </source>
</evidence>
<feature type="region of interest" description="Disordered" evidence="1">
    <location>
        <begin position="1"/>
        <end position="41"/>
    </location>
</feature>
<proteinExistence type="predicted"/>
<accession>A0A8J2KZ76</accession>
<dbReference type="Proteomes" id="UP000708208">
    <property type="component" value="Unassembled WGS sequence"/>
</dbReference>
<sequence>MSKKTRNHKTNTKKFDCLQDSESEDEGTYVDDDIPITNTPDKDQTISSIQVVLSLQTTEVENACTLNLGDVAVKYSVIQYW</sequence>
<gene>
    <name evidence="2" type="ORF">AFUS01_LOCUS33678</name>
</gene>
<feature type="compositionally biased region" description="Acidic residues" evidence="1">
    <location>
        <begin position="19"/>
        <end position="34"/>
    </location>
</feature>
<comment type="caution">
    <text evidence="2">The sequence shown here is derived from an EMBL/GenBank/DDBJ whole genome shotgun (WGS) entry which is preliminary data.</text>
</comment>
<name>A0A8J2KZ76_9HEXA</name>
<dbReference type="AlphaFoldDB" id="A0A8J2KZ76"/>
<organism evidence="2 3">
    <name type="scientific">Allacma fusca</name>
    <dbReference type="NCBI Taxonomy" id="39272"/>
    <lineage>
        <taxon>Eukaryota</taxon>
        <taxon>Metazoa</taxon>
        <taxon>Ecdysozoa</taxon>
        <taxon>Arthropoda</taxon>
        <taxon>Hexapoda</taxon>
        <taxon>Collembola</taxon>
        <taxon>Symphypleona</taxon>
        <taxon>Sminthuridae</taxon>
        <taxon>Allacma</taxon>
    </lineage>
</organism>
<protein>
    <submittedName>
        <fullName evidence="2">Uncharacterized protein</fullName>
    </submittedName>
</protein>
<feature type="compositionally biased region" description="Basic residues" evidence="1">
    <location>
        <begin position="1"/>
        <end position="12"/>
    </location>
</feature>
<reference evidence="2" key="1">
    <citation type="submission" date="2021-06" db="EMBL/GenBank/DDBJ databases">
        <authorList>
            <person name="Hodson N. C."/>
            <person name="Mongue J. A."/>
            <person name="Jaron S. K."/>
        </authorList>
    </citation>
    <scope>NUCLEOTIDE SEQUENCE</scope>
</reference>
<dbReference type="EMBL" id="CAJVCH010529560">
    <property type="protein sequence ID" value="CAG7823461.1"/>
    <property type="molecule type" value="Genomic_DNA"/>
</dbReference>